<reference evidence="1 2" key="1">
    <citation type="journal article" date="2019" name="Nat. Ecol. Evol.">
        <title>Megaphylogeny resolves global patterns of mushroom evolution.</title>
        <authorList>
            <person name="Varga T."/>
            <person name="Krizsan K."/>
            <person name="Foldi C."/>
            <person name="Dima B."/>
            <person name="Sanchez-Garcia M."/>
            <person name="Sanchez-Ramirez S."/>
            <person name="Szollosi G.J."/>
            <person name="Szarkandi J.G."/>
            <person name="Papp V."/>
            <person name="Albert L."/>
            <person name="Andreopoulos W."/>
            <person name="Angelini C."/>
            <person name="Antonin V."/>
            <person name="Barry K.W."/>
            <person name="Bougher N.L."/>
            <person name="Buchanan P."/>
            <person name="Buyck B."/>
            <person name="Bense V."/>
            <person name="Catcheside P."/>
            <person name="Chovatia M."/>
            <person name="Cooper J."/>
            <person name="Damon W."/>
            <person name="Desjardin D."/>
            <person name="Finy P."/>
            <person name="Geml J."/>
            <person name="Haridas S."/>
            <person name="Hughes K."/>
            <person name="Justo A."/>
            <person name="Karasinski D."/>
            <person name="Kautmanova I."/>
            <person name="Kiss B."/>
            <person name="Kocsube S."/>
            <person name="Kotiranta H."/>
            <person name="LaButti K.M."/>
            <person name="Lechner B.E."/>
            <person name="Liimatainen K."/>
            <person name="Lipzen A."/>
            <person name="Lukacs Z."/>
            <person name="Mihaltcheva S."/>
            <person name="Morgado L.N."/>
            <person name="Niskanen T."/>
            <person name="Noordeloos M.E."/>
            <person name="Ohm R.A."/>
            <person name="Ortiz-Santana B."/>
            <person name="Ovrebo C."/>
            <person name="Racz N."/>
            <person name="Riley R."/>
            <person name="Savchenko A."/>
            <person name="Shiryaev A."/>
            <person name="Soop K."/>
            <person name="Spirin V."/>
            <person name="Szebenyi C."/>
            <person name="Tomsovsky M."/>
            <person name="Tulloss R.E."/>
            <person name="Uehling J."/>
            <person name="Grigoriev I.V."/>
            <person name="Vagvolgyi C."/>
            <person name="Papp T."/>
            <person name="Martin F.M."/>
            <person name="Miettinen O."/>
            <person name="Hibbett D.S."/>
            <person name="Nagy L.G."/>
        </authorList>
    </citation>
    <scope>NUCLEOTIDE SEQUENCE [LARGE SCALE GENOMIC DNA]</scope>
    <source>
        <strain evidence="1 2">OMC1185</strain>
    </source>
</reference>
<sequence>MSCKRPPHVSSRQQHCTSILLSYSRSTSYFCHSSNALSETTSKPQCSHPWRHLFAGQFSLSAWTYLSSSSVSQPLPHPLNEIAVAVLYLNCRSMRRSSFTWKPSCDLVTISSYCVLTAILALSPNGSLVDVIGFPSLQQPQSWIKHPSVAGLFQRHRSRYLAMVHLTEPVCCMVHTVRVTRSRCPFLWFVSAGYAGLPVLFDGRNRLPSSSRDQSVPLESGPWLLTPWLRVSCSGFALPGGGSLVSNGCLDTLRNQPRFSRPEQDSGMKPDVVAYRGFWVMT</sequence>
<proteinExistence type="predicted"/>
<dbReference type="EMBL" id="ML213504">
    <property type="protein sequence ID" value="TFK55664.1"/>
    <property type="molecule type" value="Genomic_DNA"/>
</dbReference>
<gene>
    <name evidence="1" type="ORF">OE88DRAFT_646305</name>
</gene>
<organism evidence="1 2">
    <name type="scientific">Heliocybe sulcata</name>
    <dbReference type="NCBI Taxonomy" id="5364"/>
    <lineage>
        <taxon>Eukaryota</taxon>
        <taxon>Fungi</taxon>
        <taxon>Dikarya</taxon>
        <taxon>Basidiomycota</taxon>
        <taxon>Agaricomycotina</taxon>
        <taxon>Agaricomycetes</taxon>
        <taxon>Gloeophyllales</taxon>
        <taxon>Gloeophyllaceae</taxon>
        <taxon>Heliocybe</taxon>
    </lineage>
</organism>
<keyword evidence="2" id="KW-1185">Reference proteome</keyword>
<name>A0A5C3ND86_9AGAM</name>
<evidence type="ECO:0000313" key="2">
    <source>
        <dbReference type="Proteomes" id="UP000305948"/>
    </source>
</evidence>
<dbReference type="Proteomes" id="UP000305948">
    <property type="component" value="Unassembled WGS sequence"/>
</dbReference>
<evidence type="ECO:0000313" key="1">
    <source>
        <dbReference type="EMBL" id="TFK55664.1"/>
    </source>
</evidence>
<protein>
    <submittedName>
        <fullName evidence="1">Uncharacterized protein</fullName>
    </submittedName>
</protein>
<dbReference type="AlphaFoldDB" id="A0A5C3ND86"/>
<accession>A0A5C3ND86</accession>